<dbReference type="EMBL" id="UINC01053766">
    <property type="protein sequence ID" value="SVB70693.1"/>
    <property type="molecule type" value="Genomic_DNA"/>
</dbReference>
<dbReference type="AlphaFoldDB" id="A0A382G7Z1"/>
<protein>
    <submittedName>
        <fullName evidence="1">Uncharacterized protein</fullName>
    </submittedName>
</protein>
<organism evidence="1">
    <name type="scientific">marine metagenome</name>
    <dbReference type="NCBI Taxonomy" id="408172"/>
    <lineage>
        <taxon>unclassified sequences</taxon>
        <taxon>metagenomes</taxon>
        <taxon>ecological metagenomes</taxon>
    </lineage>
</organism>
<proteinExistence type="predicted"/>
<sequence>MTYPLPSQEKVHESERWCAEVRYATAVLHCTPKLTVPHVEFLDRLNLKLGRQLYRMPYDADLPIIADEELEEWGCTTETLGKSLQLVPDYENVYKEGRRRLPLNWINQMELFKEFPPIRKQK</sequence>
<name>A0A382G7Z1_9ZZZZ</name>
<accession>A0A382G7Z1</accession>
<reference evidence="1" key="1">
    <citation type="submission" date="2018-05" db="EMBL/GenBank/DDBJ databases">
        <authorList>
            <person name="Lanie J.A."/>
            <person name="Ng W.-L."/>
            <person name="Kazmierczak K.M."/>
            <person name="Andrzejewski T.M."/>
            <person name="Davidsen T.M."/>
            <person name="Wayne K.J."/>
            <person name="Tettelin H."/>
            <person name="Glass J.I."/>
            <person name="Rusch D."/>
            <person name="Podicherti R."/>
            <person name="Tsui H.-C.T."/>
            <person name="Winkler M.E."/>
        </authorList>
    </citation>
    <scope>NUCLEOTIDE SEQUENCE</scope>
</reference>
<evidence type="ECO:0000313" key="1">
    <source>
        <dbReference type="EMBL" id="SVB70693.1"/>
    </source>
</evidence>
<gene>
    <name evidence="1" type="ORF">METZ01_LOCUS223547</name>
</gene>